<dbReference type="Proteomes" id="UP000664132">
    <property type="component" value="Unassembled WGS sequence"/>
</dbReference>
<evidence type="ECO:0000256" key="4">
    <source>
        <dbReference type="ARBA" id="ARBA00023004"/>
    </source>
</evidence>
<proteinExistence type="inferred from homology"/>
<dbReference type="EMBL" id="JAFJYH010000334">
    <property type="protein sequence ID" value="KAG4413081.1"/>
    <property type="molecule type" value="Genomic_DNA"/>
</dbReference>
<evidence type="ECO:0000313" key="8">
    <source>
        <dbReference type="Proteomes" id="UP000664132"/>
    </source>
</evidence>
<dbReference type="GO" id="GO:0016705">
    <property type="term" value="F:oxidoreductase activity, acting on paired donors, with incorporation or reduction of molecular oxygen"/>
    <property type="evidence" value="ECO:0007669"/>
    <property type="project" value="InterPro"/>
</dbReference>
<comment type="cofactor">
    <cofactor evidence="6">
        <name>heme</name>
        <dbReference type="ChEBI" id="CHEBI:30413"/>
    </cofactor>
</comment>
<keyword evidence="4 6" id="KW-0408">Iron</keyword>
<keyword evidence="3" id="KW-0560">Oxidoreductase</keyword>
<evidence type="ECO:0000256" key="6">
    <source>
        <dbReference type="PIRSR" id="PIRSR602401-1"/>
    </source>
</evidence>
<organism evidence="7 8">
    <name type="scientific">Cadophora malorum</name>
    <dbReference type="NCBI Taxonomy" id="108018"/>
    <lineage>
        <taxon>Eukaryota</taxon>
        <taxon>Fungi</taxon>
        <taxon>Dikarya</taxon>
        <taxon>Ascomycota</taxon>
        <taxon>Pezizomycotina</taxon>
        <taxon>Leotiomycetes</taxon>
        <taxon>Helotiales</taxon>
        <taxon>Ploettnerulaceae</taxon>
        <taxon>Cadophora</taxon>
    </lineage>
</organism>
<dbReference type="InterPro" id="IPR002401">
    <property type="entry name" value="Cyt_P450_E_grp-I"/>
</dbReference>
<evidence type="ECO:0000256" key="5">
    <source>
        <dbReference type="ARBA" id="ARBA00023033"/>
    </source>
</evidence>
<dbReference type="Pfam" id="PF00067">
    <property type="entry name" value="p450"/>
    <property type="match status" value="1"/>
</dbReference>
<dbReference type="GO" id="GO:0004497">
    <property type="term" value="F:monooxygenase activity"/>
    <property type="evidence" value="ECO:0007669"/>
    <property type="project" value="UniProtKB-KW"/>
</dbReference>
<evidence type="ECO:0000313" key="7">
    <source>
        <dbReference type="EMBL" id="KAG4413081.1"/>
    </source>
</evidence>
<dbReference type="PANTHER" id="PTHR46300:SF2">
    <property type="entry name" value="CYTOCHROME P450 MONOOXYGENASE ALNH-RELATED"/>
    <property type="match status" value="1"/>
</dbReference>
<dbReference type="Gene3D" id="1.10.630.10">
    <property type="entry name" value="Cytochrome P450"/>
    <property type="match status" value="1"/>
</dbReference>
<evidence type="ECO:0000256" key="2">
    <source>
        <dbReference type="ARBA" id="ARBA00022723"/>
    </source>
</evidence>
<name>A0A8H7W059_9HELO</name>
<dbReference type="GO" id="GO:0020037">
    <property type="term" value="F:heme binding"/>
    <property type="evidence" value="ECO:0007669"/>
    <property type="project" value="InterPro"/>
</dbReference>
<comment type="caution">
    <text evidence="7">The sequence shown here is derived from an EMBL/GenBank/DDBJ whole genome shotgun (WGS) entry which is preliminary data.</text>
</comment>
<gene>
    <name evidence="7" type="ORF">IFR04_013765</name>
</gene>
<dbReference type="GO" id="GO:0005506">
    <property type="term" value="F:iron ion binding"/>
    <property type="evidence" value="ECO:0007669"/>
    <property type="project" value="InterPro"/>
</dbReference>
<evidence type="ECO:0008006" key="9">
    <source>
        <dbReference type="Google" id="ProtNLM"/>
    </source>
</evidence>
<dbReference type="PANTHER" id="PTHR46300">
    <property type="entry name" value="P450, PUTATIVE (EUROFUNG)-RELATED-RELATED"/>
    <property type="match status" value="1"/>
</dbReference>
<keyword evidence="6" id="KW-0349">Heme</keyword>
<comment type="similarity">
    <text evidence="1">Belongs to the cytochrome P450 family.</text>
</comment>
<sequence length="366" mass="41413">MLATPQHWANHLKRFSNSVIMSIVYGIRSPKIDAPHTEKLSELVEIWARINELGGTLPIDILPFLKLLPQRFFSNWIDRTLKVHDAMHELYEGLFATIMKRRESVGSAGSMIDSLLDQQEKSGLTTHQITLLSGITTKGGSDTSAAVLASCVQGLAEIDAVIGEDRIPTWEDYDKLPYIGTLIKESMRWRPVAPLGVPHALSEDEWVDGKFLPKGTVCFVNVWGLHHDESKFPDHDTFDPDHFKGRTMLAAEYANSSDYEKRDHYSYGNGRRICRGIHLADRGLYHAIVKMLWAFDIKMANDPETGEPIFPNTDMLTGYREGLTACAHDFPVQMIVRSEERRATIMKEFVDAKANVFPKYETTNFS</sequence>
<keyword evidence="5" id="KW-0503">Monooxygenase</keyword>
<reference evidence="7" key="1">
    <citation type="submission" date="2021-02" db="EMBL/GenBank/DDBJ databases">
        <title>Genome sequence Cadophora malorum strain M34.</title>
        <authorList>
            <person name="Stefanovic E."/>
            <person name="Vu D."/>
            <person name="Scully C."/>
            <person name="Dijksterhuis J."/>
            <person name="Roader J."/>
            <person name="Houbraken J."/>
        </authorList>
    </citation>
    <scope>NUCLEOTIDE SEQUENCE</scope>
    <source>
        <strain evidence="7">M34</strain>
    </source>
</reference>
<dbReference type="SUPFAM" id="SSF48264">
    <property type="entry name" value="Cytochrome P450"/>
    <property type="match status" value="1"/>
</dbReference>
<dbReference type="PRINTS" id="PR00463">
    <property type="entry name" value="EP450I"/>
</dbReference>
<dbReference type="AlphaFoldDB" id="A0A8H7W059"/>
<dbReference type="InterPro" id="IPR050364">
    <property type="entry name" value="Cytochrome_P450_fung"/>
</dbReference>
<dbReference type="InterPro" id="IPR036396">
    <property type="entry name" value="Cyt_P450_sf"/>
</dbReference>
<feature type="binding site" description="axial binding residue" evidence="6">
    <location>
        <position position="274"/>
    </location>
    <ligand>
        <name>heme</name>
        <dbReference type="ChEBI" id="CHEBI:30413"/>
    </ligand>
    <ligandPart>
        <name>Fe</name>
        <dbReference type="ChEBI" id="CHEBI:18248"/>
    </ligandPart>
</feature>
<protein>
    <recommendedName>
        <fullName evidence="9">Cytochrome P450</fullName>
    </recommendedName>
</protein>
<dbReference type="InterPro" id="IPR001128">
    <property type="entry name" value="Cyt_P450"/>
</dbReference>
<keyword evidence="2 6" id="KW-0479">Metal-binding</keyword>
<evidence type="ECO:0000256" key="3">
    <source>
        <dbReference type="ARBA" id="ARBA00023002"/>
    </source>
</evidence>
<accession>A0A8H7W059</accession>
<dbReference type="OrthoDB" id="1103324at2759"/>
<keyword evidence="8" id="KW-1185">Reference proteome</keyword>
<evidence type="ECO:0000256" key="1">
    <source>
        <dbReference type="ARBA" id="ARBA00010617"/>
    </source>
</evidence>